<feature type="region of interest" description="Disordered" evidence="1">
    <location>
        <begin position="1"/>
        <end position="79"/>
    </location>
</feature>
<gene>
    <name evidence="2" type="ORF">CYFUS_005473</name>
</gene>
<dbReference type="EMBL" id="CP022098">
    <property type="protein sequence ID" value="ATB40025.1"/>
    <property type="molecule type" value="Genomic_DNA"/>
</dbReference>
<name>A0A250J7Z5_9BACT</name>
<organism evidence="2 3">
    <name type="scientific">Cystobacter fuscus</name>
    <dbReference type="NCBI Taxonomy" id="43"/>
    <lineage>
        <taxon>Bacteria</taxon>
        <taxon>Pseudomonadati</taxon>
        <taxon>Myxococcota</taxon>
        <taxon>Myxococcia</taxon>
        <taxon>Myxococcales</taxon>
        <taxon>Cystobacterineae</taxon>
        <taxon>Archangiaceae</taxon>
        <taxon>Cystobacter</taxon>
    </lineage>
</organism>
<dbReference type="KEGG" id="cfus:CYFUS_005473"/>
<dbReference type="AlphaFoldDB" id="A0A250J7Z5"/>
<accession>A0A250J7Z5</accession>
<dbReference type="Proteomes" id="UP000217257">
    <property type="component" value="Chromosome"/>
</dbReference>
<evidence type="ECO:0000313" key="2">
    <source>
        <dbReference type="EMBL" id="ATB40025.1"/>
    </source>
</evidence>
<feature type="compositionally biased region" description="Low complexity" evidence="1">
    <location>
        <begin position="60"/>
        <end position="75"/>
    </location>
</feature>
<reference evidence="2 3" key="1">
    <citation type="submission" date="2017-06" db="EMBL/GenBank/DDBJ databases">
        <title>Sequencing and comparative analysis of myxobacterial genomes.</title>
        <authorList>
            <person name="Rupp O."/>
            <person name="Goesmann A."/>
            <person name="Sogaard-Andersen L."/>
        </authorList>
    </citation>
    <scope>NUCLEOTIDE SEQUENCE [LARGE SCALE GENOMIC DNA]</scope>
    <source>
        <strain evidence="2 3">DSM 52655</strain>
    </source>
</reference>
<sequence length="213" mass="22855">MARKRGLVSSDSGRGSSGGPYRDTKSSLNRNSHSAGPGSVEVRTSRNRRPSFLGKDSRKAASTARPSATRSCSSAGFSATGSKWSFSAPWDNALVRTTFGCTGVLEEISSGDVAHELVRTSHRATTARCQERVLMRRHHAWPRGLKPSRAEEPSPSSPGPGKIRVCPWNRGCPGSWPGTGATRAEPGGGCGPLRRRSGPAYQRPWTRCMKSYG</sequence>
<feature type="region of interest" description="Disordered" evidence="1">
    <location>
        <begin position="142"/>
        <end position="164"/>
    </location>
</feature>
<evidence type="ECO:0000256" key="1">
    <source>
        <dbReference type="SAM" id="MobiDB-lite"/>
    </source>
</evidence>
<proteinExistence type="predicted"/>
<evidence type="ECO:0000313" key="3">
    <source>
        <dbReference type="Proteomes" id="UP000217257"/>
    </source>
</evidence>
<protein>
    <submittedName>
        <fullName evidence="2">Uncharacterized protein</fullName>
    </submittedName>
</protein>
<feature type="region of interest" description="Disordered" evidence="1">
    <location>
        <begin position="177"/>
        <end position="202"/>
    </location>
</feature>